<keyword evidence="3" id="KW-1185">Reference proteome</keyword>
<accession>A0A9P5ZI48</accession>
<gene>
    <name evidence="2" type="ORF">BDN70DRAFT_870384</name>
</gene>
<comment type="caution">
    <text evidence="2">The sequence shown here is derived from an EMBL/GenBank/DDBJ whole genome shotgun (WGS) entry which is preliminary data.</text>
</comment>
<name>A0A9P5ZI48_9AGAR</name>
<evidence type="ECO:0000313" key="2">
    <source>
        <dbReference type="EMBL" id="KAF9486286.1"/>
    </source>
</evidence>
<dbReference type="OrthoDB" id="3231772at2759"/>
<protein>
    <submittedName>
        <fullName evidence="2">Uncharacterized protein</fullName>
    </submittedName>
</protein>
<proteinExistence type="predicted"/>
<dbReference type="EMBL" id="MU155131">
    <property type="protein sequence ID" value="KAF9486286.1"/>
    <property type="molecule type" value="Genomic_DNA"/>
</dbReference>
<reference evidence="2" key="1">
    <citation type="submission" date="2020-11" db="EMBL/GenBank/DDBJ databases">
        <authorList>
            <consortium name="DOE Joint Genome Institute"/>
            <person name="Ahrendt S."/>
            <person name="Riley R."/>
            <person name="Andreopoulos W."/>
            <person name="Labutti K."/>
            <person name="Pangilinan J."/>
            <person name="Ruiz-Duenas F.J."/>
            <person name="Barrasa J.M."/>
            <person name="Sanchez-Garcia M."/>
            <person name="Camarero S."/>
            <person name="Miyauchi S."/>
            <person name="Serrano A."/>
            <person name="Linde D."/>
            <person name="Babiker R."/>
            <person name="Drula E."/>
            <person name="Ayuso-Fernandez I."/>
            <person name="Pacheco R."/>
            <person name="Padilla G."/>
            <person name="Ferreira P."/>
            <person name="Barriuso J."/>
            <person name="Kellner H."/>
            <person name="Castanera R."/>
            <person name="Alfaro M."/>
            <person name="Ramirez L."/>
            <person name="Pisabarro A.G."/>
            <person name="Kuo A."/>
            <person name="Tritt A."/>
            <person name="Lipzen A."/>
            <person name="He G."/>
            <person name="Yan M."/>
            <person name="Ng V."/>
            <person name="Cullen D."/>
            <person name="Martin F."/>
            <person name="Rosso M.-N."/>
            <person name="Henrissat B."/>
            <person name="Hibbett D."/>
            <person name="Martinez A.T."/>
            <person name="Grigoriev I.V."/>
        </authorList>
    </citation>
    <scope>NUCLEOTIDE SEQUENCE</scope>
    <source>
        <strain evidence="2">CIRM-BRFM 674</strain>
    </source>
</reference>
<organism evidence="2 3">
    <name type="scientific">Pholiota conissans</name>
    <dbReference type="NCBI Taxonomy" id="109636"/>
    <lineage>
        <taxon>Eukaryota</taxon>
        <taxon>Fungi</taxon>
        <taxon>Dikarya</taxon>
        <taxon>Basidiomycota</taxon>
        <taxon>Agaricomycotina</taxon>
        <taxon>Agaricomycetes</taxon>
        <taxon>Agaricomycetidae</taxon>
        <taxon>Agaricales</taxon>
        <taxon>Agaricineae</taxon>
        <taxon>Strophariaceae</taxon>
        <taxon>Pholiota</taxon>
    </lineage>
</organism>
<dbReference type="Proteomes" id="UP000807469">
    <property type="component" value="Unassembled WGS sequence"/>
</dbReference>
<evidence type="ECO:0000313" key="3">
    <source>
        <dbReference type="Proteomes" id="UP000807469"/>
    </source>
</evidence>
<sequence>MTAVLSSSPSLSSLGSSMSDVSFTPRTRDYFAFARIKGDVCLVQGNLRALRRFECCQVLTAALCCAASCATPASALTTVDVKIFKHEFISIFRFSEYRTLHPADISILEPIDDQLTRYEEDNETVFLARDVMERMRKLTDPRWGVQGYGRRTAVVRQHQRQR</sequence>
<feature type="region of interest" description="Disordered" evidence="1">
    <location>
        <begin position="1"/>
        <end position="20"/>
    </location>
</feature>
<evidence type="ECO:0000256" key="1">
    <source>
        <dbReference type="SAM" id="MobiDB-lite"/>
    </source>
</evidence>
<dbReference type="AlphaFoldDB" id="A0A9P5ZI48"/>